<dbReference type="PANTHER" id="PTHR43099">
    <property type="entry name" value="UPF0053 PROTEIN YRKA"/>
    <property type="match status" value="1"/>
</dbReference>
<keyword evidence="7 8" id="KW-0472">Membrane</keyword>
<protein>
    <submittedName>
        <fullName evidence="12">Unannotated protein</fullName>
    </submittedName>
</protein>
<dbReference type="Pfam" id="PF03471">
    <property type="entry name" value="CorC_HlyC"/>
    <property type="match status" value="1"/>
</dbReference>
<dbReference type="EMBL" id="CAEZST010000005">
    <property type="protein sequence ID" value="CAB4543766.1"/>
    <property type="molecule type" value="Genomic_DNA"/>
</dbReference>
<dbReference type="PROSITE" id="PS51371">
    <property type="entry name" value="CBS"/>
    <property type="match status" value="2"/>
</dbReference>
<dbReference type="InterPro" id="IPR002550">
    <property type="entry name" value="CNNM"/>
</dbReference>
<dbReference type="PROSITE" id="PS51846">
    <property type="entry name" value="CNNM"/>
    <property type="match status" value="1"/>
</dbReference>
<gene>
    <name evidence="11" type="ORF">UFOPK1503_00444</name>
    <name evidence="12" type="ORF">UFOPK1693_00037</name>
</gene>
<keyword evidence="5 8" id="KW-1133">Transmembrane helix</keyword>
<keyword evidence="6" id="KW-0129">CBS domain</keyword>
<feature type="domain" description="CBS" evidence="9">
    <location>
        <begin position="221"/>
        <end position="280"/>
    </location>
</feature>
<evidence type="ECO:0000259" key="10">
    <source>
        <dbReference type="PROSITE" id="PS51846"/>
    </source>
</evidence>
<dbReference type="SUPFAM" id="SSF54631">
    <property type="entry name" value="CBS-domain pair"/>
    <property type="match status" value="1"/>
</dbReference>
<organism evidence="12">
    <name type="scientific">freshwater metagenome</name>
    <dbReference type="NCBI Taxonomy" id="449393"/>
    <lineage>
        <taxon>unclassified sequences</taxon>
        <taxon>metagenomes</taxon>
        <taxon>ecological metagenomes</taxon>
    </lineage>
</organism>
<dbReference type="InterPro" id="IPR046342">
    <property type="entry name" value="CBS_dom_sf"/>
</dbReference>
<dbReference type="InterPro" id="IPR016169">
    <property type="entry name" value="FAD-bd_PCMH_sub2"/>
</dbReference>
<accession>A0A6J6DF24</accession>
<dbReference type="AlphaFoldDB" id="A0A6J6DF24"/>
<keyword evidence="4" id="KW-0677">Repeat</keyword>
<feature type="transmembrane region" description="Helical" evidence="8">
    <location>
        <begin position="102"/>
        <end position="123"/>
    </location>
</feature>
<feature type="transmembrane region" description="Helical" evidence="8">
    <location>
        <begin position="60"/>
        <end position="82"/>
    </location>
</feature>
<evidence type="ECO:0000259" key="9">
    <source>
        <dbReference type="PROSITE" id="PS51371"/>
    </source>
</evidence>
<comment type="subcellular location">
    <subcellularLocation>
        <location evidence="1">Cell membrane</location>
        <topology evidence="1">Multi-pass membrane protein</topology>
    </subcellularLocation>
</comment>
<evidence type="ECO:0000256" key="2">
    <source>
        <dbReference type="ARBA" id="ARBA00022475"/>
    </source>
</evidence>
<feature type="domain" description="CBS" evidence="9">
    <location>
        <begin position="286"/>
        <end position="343"/>
    </location>
</feature>
<feature type="domain" description="CNNM transmembrane" evidence="10">
    <location>
        <begin position="1"/>
        <end position="206"/>
    </location>
</feature>
<evidence type="ECO:0000256" key="4">
    <source>
        <dbReference type="ARBA" id="ARBA00022737"/>
    </source>
</evidence>
<evidence type="ECO:0000256" key="3">
    <source>
        <dbReference type="ARBA" id="ARBA00022692"/>
    </source>
</evidence>
<keyword evidence="2" id="KW-1003">Cell membrane</keyword>
<dbReference type="Gene3D" id="3.30.465.10">
    <property type="match status" value="1"/>
</dbReference>
<dbReference type="InterPro" id="IPR005170">
    <property type="entry name" value="Transptr-assoc_dom"/>
</dbReference>
<evidence type="ECO:0000256" key="1">
    <source>
        <dbReference type="ARBA" id="ARBA00004651"/>
    </source>
</evidence>
<dbReference type="InterPro" id="IPR051676">
    <property type="entry name" value="UPF0053_domain"/>
</dbReference>
<proteinExistence type="predicted"/>
<evidence type="ECO:0000256" key="7">
    <source>
        <dbReference type="ARBA" id="ARBA00023136"/>
    </source>
</evidence>
<dbReference type="InterPro" id="IPR000644">
    <property type="entry name" value="CBS_dom"/>
</dbReference>
<dbReference type="PANTHER" id="PTHR43099:SF6">
    <property type="entry name" value="UPF0053 PROTEIN RV1842C"/>
    <property type="match status" value="1"/>
</dbReference>
<evidence type="ECO:0000313" key="11">
    <source>
        <dbReference type="EMBL" id="CAB4543766.1"/>
    </source>
</evidence>
<evidence type="ECO:0000256" key="5">
    <source>
        <dbReference type="ARBA" id="ARBA00022989"/>
    </source>
</evidence>
<sequence>MSDYLILLFGALLVVGTGLFVASEFAIINVDRVDLESKREAGERGLDLSIKAVKTTATQLSAAQLGITLTVLLTGFVAEPALSRLLAPSLSGFGLSDEGLSILSVVIAMTIATLVSFLLGELVPKNMALSSPKKVLKAVAPFQLGFTFVFKWLILFLNGNGNWILRRFGIEPKEELSVARTAEELTSLVRRSADLGSLESDTAKLLEKTLSMTSLLASDIMTPRPQMQTLDKDQTAKELVTLARETGHSRFPVIGEDSDDIVGVVHLKNAVAIPLERRDQVPITAIMVEPIRVPETMPLDKLILTLRGRGLQFGVVVDEYGGTAGIATLEDAVEELIGELADEHDRTKAHIVQYSDGSASFSGLARPSELREIGLSISDDEDYDTIAGFVMSELGRIPQDGDVVELPTGELKVIRMDGRRVDRIKYQPGGDDVE</sequence>
<feature type="transmembrane region" description="Helical" evidence="8">
    <location>
        <begin position="6"/>
        <end position="30"/>
    </location>
</feature>
<evidence type="ECO:0000313" key="12">
    <source>
        <dbReference type="EMBL" id="CAB4561299.1"/>
    </source>
</evidence>
<feature type="transmembrane region" description="Helical" evidence="8">
    <location>
        <begin position="135"/>
        <end position="157"/>
    </location>
</feature>
<dbReference type="Pfam" id="PF01595">
    <property type="entry name" value="CNNM"/>
    <property type="match status" value="1"/>
</dbReference>
<keyword evidence="3 8" id="KW-0812">Transmembrane</keyword>
<dbReference type="SMART" id="SM01091">
    <property type="entry name" value="CorC_HlyC"/>
    <property type="match status" value="1"/>
</dbReference>
<dbReference type="GO" id="GO:0050660">
    <property type="term" value="F:flavin adenine dinucleotide binding"/>
    <property type="evidence" value="ECO:0007669"/>
    <property type="project" value="InterPro"/>
</dbReference>
<dbReference type="Pfam" id="PF00571">
    <property type="entry name" value="CBS"/>
    <property type="match status" value="2"/>
</dbReference>
<reference evidence="12" key="1">
    <citation type="submission" date="2020-05" db="EMBL/GenBank/DDBJ databases">
        <authorList>
            <person name="Chiriac C."/>
            <person name="Salcher M."/>
            <person name="Ghai R."/>
            <person name="Kavagutti S V."/>
        </authorList>
    </citation>
    <scope>NUCLEOTIDE SEQUENCE</scope>
</reference>
<dbReference type="SUPFAM" id="SSF56176">
    <property type="entry name" value="FAD-binding/transporter-associated domain-like"/>
    <property type="match status" value="1"/>
</dbReference>
<dbReference type="Gene3D" id="3.10.580.10">
    <property type="entry name" value="CBS-domain"/>
    <property type="match status" value="1"/>
</dbReference>
<dbReference type="InterPro" id="IPR036318">
    <property type="entry name" value="FAD-bd_PCMH-like_sf"/>
</dbReference>
<evidence type="ECO:0000256" key="6">
    <source>
        <dbReference type="ARBA" id="ARBA00023122"/>
    </source>
</evidence>
<dbReference type="GO" id="GO:0005886">
    <property type="term" value="C:plasma membrane"/>
    <property type="evidence" value="ECO:0007669"/>
    <property type="project" value="UniProtKB-SubCell"/>
</dbReference>
<dbReference type="InterPro" id="IPR044751">
    <property type="entry name" value="Ion_transp-like_CBS"/>
</dbReference>
<evidence type="ECO:0000256" key="8">
    <source>
        <dbReference type="SAM" id="Phobius"/>
    </source>
</evidence>
<dbReference type="CDD" id="cd04590">
    <property type="entry name" value="CBS_pair_CorC_HlyC_assoc"/>
    <property type="match status" value="1"/>
</dbReference>
<dbReference type="EMBL" id="CAEZTO010000001">
    <property type="protein sequence ID" value="CAB4561299.1"/>
    <property type="molecule type" value="Genomic_DNA"/>
</dbReference>
<name>A0A6J6DF24_9ZZZZ</name>